<keyword evidence="2" id="KW-1185">Reference proteome</keyword>
<accession>A0A2T7DXB5</accession>
<dbReference type="Proteomes" id="UP000244336">
    <property type="component" value="Chromosome 4"/>
</dbReference>
<dbReference type="AlphaFoldDB" id="A0A2T7DXB5"/>
<dbReference type="Gramene" id="PUZ60220">
    <property type="protein sequence ID" value="PUZ60220"/>
    <property type="gene ID" value="GQ55_4G106300"/>
</dbReference>
<dbReference type="EMBL" id="CM009752">
    <property type="protein sequence ID" value="PUZ60220.1"/>
    <property type="molecule type" value="Genomic_DNA"/>
</dbReference>
<gene>
    <name evidence="1" type="ORF">GQ55_4G106300</name>
</gene>
<reference evidence="1 2" key="1">
    <citation type="submission" date="2018-04" db="EMBL/GenBank/DDBJ databases">
        <title>WGS assembly of Panicum hallii var. hallii HAL2.</title>
        <authorList>
            <person name="Lovell J."/>
            <person name="Jenkins J."/>
            <person name="Lowry D."/>
            <person name="Mamidi S."/>
            <person name="Sreedasyam A."/>
            <person name="Weng X."/>
            <person name="Barry K."/>
            <person name="Bonette J."/>
            <person name="Campitelli B."/>
            <person name="Daum C."/>
            <person name="Gordon S."/>
            <person name="Gould B."/>
            <person name="Lipzen A."/>
            <person name="MacQueen A."/>
            <person name="Palacio-Mejia J."/>
            <person name="Plott C."/>
            <person name="Shakirov E."/>
            <person name="Shu S."/>
            <person name="Yoshinaga Y."/>
            <person name="Zane M."/>
            <person name="Rokhsar D."/>
            <person name="Grimwood J."/>
            <person name="Schmutz J."/>
            <person name="Juenger T."/>
        </authorList>
    </citation>
    <scope>NUCLEOTIDE SEQUENCE [LARGE SCALE GENOMIC DNA]</scope>
    <source>
        <strain evidence="2">cv. HAL2</strain>
    </source>
</reference>
<proteinExistence type="predicted"/>
<protein>
    <submittedName>
        <fullName evidence="1">Uncharacterized protein</fullName>
    </submittedName>
</protein>
<sequence length="86" mass="10068">MLTVTFHTVVFSESWPLGFPVEVTAKWLELEKTSTETLDDVDASGSFQLPPRVHLPHVSRWKKDGLRGDARTSHMRRCRQRVKWKY</sequence>
<organism evidence="1 2">
    <name type="scientific">Panicum hallii var. hallii</name>
    <dbReference type="NCBI Taxonomy" id="1504633"/>
    <lineage>
        <taxon>Eukaryota</taxon>
        <taxon>Viridiplantae</taxon>
        <taxon>Streptophyta</taxon>
        <taxon>Embryophyta</taxon>
        <taxon>Tracheophyta</taxon>
        <taxon>Spermatophyta</taxon>
        <taxon>Magnoliopsida</taxon>
        <taxon>Liliopsida</taxon>
        <taxon>Poales</taxon>
        <taxon>Poaceae</taxon>
        <taxon>PACMAD clade</taxon>
        <taxon>Panicoideae</taxon>
        <taxon>Panicodae</taxon>
        <taxon>Paniceae</taxon>
        <taxon>Panicinae</taxon>
        <taxon>Panicum</taxon>
        <taxon>Panicum sect. Panicum</taxon>
    </lineage>
</organism>
<evidence type="ECO:0000313" key="2">
    <source>
        <dbReference type="Proteomes" id="UP000244336"/>
    </source>
</evidence>
<name>A0A2T7DXB5_9POAL</name>
<evidence type="ECO:0000313" key="1">
    <source>
        <dbReference type="EMBL" id="PUZ60220.1"/>
    </source>
</evidence>